<gene>
    <name evidence="1" type="ORF">DPMN_063661</name>
</gene>
<evidence type="ECO:0000313" key="1">
    <source>
        <dbReference type="EMBL" id="KAH3720757.1"/>
    </source>
</evidence>
<reference evidence="1" key="1">
    <citation type="journal article" date="2019" name="bioRxiv">
        <title>The Genome of the Zebra Mussel, Dreissena polymorpha: A Resource for Invasive Species Research.</title>
        <authorList>
            <person name="McCartney M.A."/>
            <person name="Auch B."/>
            <person name="Kono T."/>
            <person name="Mallez S."/>
            <person name="Zhang Y."/>
            <person name="Obille A."/>
            <person name="Becker A."/>
            <person name="Abrahante J.E."/>
            <person name="Garbe J."/>
            <person name="Badalamenti J.P."/>
            <person name="Herman A."/>
            <person name="Mangelson H."/>
            <person name="Liachko I."/>
            <person name="Sullivan S."/>
            <person name="Sone E.D."/>
            <person name="Koren S."/>
            <person name="Silverstein K.A.T."/>
            <person name="Beckman K.B."/>
            <person name="Gohl D.M."/>
        </authorList>
    </citation>
    <scope>NUCLEOTIDE SEQUENCE</scope>
    <source>
        <strain evidence="1">Duluth1</strain>
        <tissue evidence="1">Whole animal</tissue>
    </source>
</reference>
<protein>
    <submittedName>
        <fullName evidence="1">Uncharacterized protein</fullName>
    </submittedName>
</protein>
<dbReference type="AlphaFoldDB" id="A0A9D4CBR9"/>
<dbReference type="EMBL" id="JAIWYP010000013">
    <property type="protein sequence ID" value="KAH3720757.1"/>
    <property type="molecule type" value="Genomic_DNA"/>
</dbReference>
<accession>A0A9D4CBR9</accession>
<organism evidence="1 2">
    <name type="scientific">Dreissena polymorpha</name>
    <name type="common">Zebra mussel</name>
    <name type="synonym">Mytilus polymorpha</name>
    <dbReference type="NCBI Taxonomy" id="45954"/>
    <lineage>
        <taxon>Eukaryota</taxon>
        <taxon>Metazoa</taxon>
        <taxon>Spiralia</taxon>
        <taxon>Lophotrochozoa</taxon>
        <taxon>Mollusca</taxon>
        <taxon>Bivalvia</taxon>
        <taxon>Autobranchia</taxon>
        <taxon>Heteroconchia</taxon>
        <taxon>Euheterodonta</taxon>
        <taxon>Imparidentia</taxon>
        <taxon>Neoheterodontei</taxon>
        <taxon>Myida</taxon>
        <taxon>Dreissenoidea</taxon>
        <taxon>Dreissenidae</taxon>
        <taxon>Dreissena</taxon>
    </lineage>
</organism>
<proteinExistence type="predicted"/>
<keyword evidence="2" id="KW-1185">Reference proteome</keyword>
<dbReference type="Proteomes" id="UP000828390">
    <property type="component" value="Unassembled WGS sequence"/>
</dbReference>
<evidence type="ECO:0000313" key="2">
    <source>
        <dbReference type="Proteomes" id="UP000828390"/>
    </source>
</evidence>
<reference evidence="1" key="2">
    <citation type="submission" date="2020-11" db="EMBL/GenBank/DDBJ databases">
        <authorList>
            <person name="McCartney M.A."/>
            <person name="Auch B."/>
            <person name="Kono T."/>
            <person name="Mallez S."/>
            <person name="Becker A."/>
            <person name="Gohl D.M."/>
            <person name="Silverstein K.A.T."/>
            <person name="Koren S."/>
            <person name="Bechman K.B."/>
            <person name="Herman A."/>
            <person name="Abrahante J.E."/>
            <person name="Garbe J."/>
        </authorList>
    </citation>
    <scope>NUCLEOTIDE SEQUENCE</scope>
    <source>
        <strain evidence="1">Duluth1</strain>
        <tissue evidence="1">Whole animal</tissue>
    </source>
</reference>
<sequence length="73" mass="8593">MTLIEIGVTSSKPSLGLNVYFLCKLTLAKLWENRAEGMYFLCKLTLAKLWDNRAEGMEYMECYVSRMAEWFQR</sequence>
<name>A0A9D4CBR9_DREPO</name>
<comment type="caution">
    <text evidence="1">The sequence shown here is derived from an EMBL/GenBank/DDBJ whole genome shotgun (WGS) entry which is preliminary data.</text>
</comment>